<protein>
    <submittedName>
        <fullName evidence="2">Uncharacterized protein</fullName>
    </submittedName>
</protein>
<evidence type="ECO:0000313" key="3">
    <source>
        <dbReference type="Proteomes" id="UP000236291"/>
    </source>
</evidence>
<name>A0A2K3KS21_TRIPR</name>
<dbReference type="Proteomes" id="UP000236291">
    <property type="component" value="Unassembled WGS sequence"/>
</dbReference>
<proteinExistence type="predicted"/>
<evidence type="ECO:0000256" key="1">
    <source>
        <dbReference type="SAM" id="MobiDB-lite"/>
    </source>
</evidence>
<dbReference type="AlphaFoldDB" id="A0A2K3KS21"/>
<evidence type="ECO:0000313" key="2">
    <source>
        <dbReference type="EMBL" id="PNX69065.1"/>
    </source>
</evidence>
<organism evidence="2 3">
    <name type="scientific">Trifolium pratense</name>
    <name type="common">Red clover</name>
    <dbReference type="NCBI Taxonomy" id="57577"/>
    <lineage>
        <taxon>Eukaryota</taxon>
        <taxon>Viridiplantae</taxon>
        <taxon>Streptophyta</taxon>
        <taxon>Embryophyta</taxon>
        <taxon>Tracheophyta</taxon>
        <taxon>Spermatophyta</taxon>
        <taxon>Magnoliopsida</taxon>
        <taxon>eudicotyledons</taxon>
        <taxon>Gunneridae</taxon>
        <taxon>Pentapetalae</taxon>
        <taxon>rosids</taxon>
        <taxon>fabids</taxon>
        <taxon>Fabales</taxon>
        <taxon>Fabaceae</taxon>
        <taxon>Papilionoideae</taxon>
        <taxon>50 kb inversion clade</taxon>
        <taxon>NPAAA clade</taxon>
        <taxon>Hologalegina</taxon>
        <taxon>IRL clade</taxon>
        <taxon>Trifolieae</taxon>
        <taxon>Trifolium</taxon>
    </lineage>
</organism>
<gene>
    <name evidence="2" type="ORF">L195_g064264</name>
</gene>
<dbReference type="EMBL" id="ASHM01240554">
    <property type="protein sequence ID" value="PNX69065.1"/>
    <property type="molecule type" value="Genomic_DNA"/>
</dbReference>
<feature type="non-terminal residue" evidence="2">
    <location>
        <position position="42"/>
    </location>
</feature>
<sequence length="42" mass="4711">MSSSSSSPAKKRVKHDITTTNPNWRELPRDMTSNILQRLGAV</sequence>
<accession>A0A2K3KS21</accession>
<reference evidence="2 3" key="1">
    <citation type="journal article" date="2014" name="Am. J. Bot.">
        <title>Genome assembly and annotation for red clover (Trifolium pratense; Fabaceae).</title>
        <authorList>
            <person name="Istvanek J."/>
            <person name="Jaros M."/>
            <person name="Krenek A."/>
            <person name="Repkova J."/>
        </authorList>
    </citation>
    <scope>NUCLEOTIDE SEQUENCE [LARGE SCALE GENOMIC DNA]</scope>
    <source>
        <strain evidence="3">cv. Tatra</strain>
        <tissue evidence="2">Young leaves</tissue>
    </source>
</reference>
<reference evidence="2 3" key="2">
    <citation type="journal article" date="2017" name="Front. Plant Sci.">
        <title>Gene Classification and Mining of Molecular Markers Useful in Red Clover (Trifolium pratense) Breeding.</title>
        <authorList>
            <person name="Istvanek J."/>
            <person name="Dluhosova J."/>
            <person name="Dluhos P."/>
            <person name="Patkova L."/>
            <person name="Nedelnik J."/>
            <person name="Repkova J."/>
        </authorList>
    </citation>
    <scope>NUCLEOTIDE SEQUENCE [LARGE SCALE GENOMIC DNA]</scope>
    <source>
        <strain evidence="3">cv. Tatra</strain>
        <tissue evidence="2">Young leaves</tissue>
    </source>
</reference>
<feature type="region of interest" description="Disordered" evidence="1">
    <location>
        <begin position="1"/>
        <end position="26"/>
    </location>
</feature>
<comment type="caution">
    <text evidence="2">The sequence shown here is derived from an EMBL/GenBank/DDBJ whole genome shotgun (WGS) entry which is preliminary data.</text>
</comment>